<evidence type="ECO:0008006" key="3">
    <source>
        <dbReference type="Google" id="ProtNLM"/>
    </source>
</evidence>
<proteinExistence type="predicted"/>
<evidence type="ECO:0000256" key="1">
    <source>
        <dbReference type="SAM" id="Coils"/>
    </source>
</evidence>
<protein>
    <recommendedName>
        <fullName evidence="3">VWA domain-containing protein</fullName>
    </recommendedName>
</protein>
<gene>
    <name evidence="2" type="ORF">METZ01_LOCUS270485</name>
</gene>
<dbReference type="EMBL" id="UINC01077472">
    <property type="protein sequence ID" value="SVC17631.1"/>
    <property type="molecule type" value="Genomic_DNA"/>
</dbReference>
<reference evidence="2" key="1">
    <citation type="submission" date="2018-05" db="EMBL/GenBank/DDBJ databases">
        <authorList>
            <person name="Lanie J.A."/>
            <person name="Ng W.-L."/>
            <person name="Kazmierczak K.M."/>
            <person name="Andrzejewski T.M."/>
            <person name="Davidsen T.M."/>
            <person name="Wayne K.J."/>
            <person name="Tettelin H."/>
            <person name="Glass J.I."/>
            <person name="Rusch D."/>
            <person name="Podicherti R."/>
            <person name="Tsui H.-C.T."/>
            <person name="Winkler M.E."/>
        </authorList>
    </citation>
    <scope>NUCLEOTIDE SEQUENCE</scope>
</reference>
<evidence type="ECO:0000313" key="2">
    <source>
        <dbReference type="EMBL" id="SVC17631.1"/>
    </source>
</evidence>
<feature type="coiled-coil region" evidence="1">
    <location>
        <begin position="190"/>
        <end position="233"/>
    </location>
</feature>
<dbReference type="AlphaFoldDB" id="A0A382K4P5"/>
<sequence>MSSTSELNGSTSVEGEESPLLDLLNGFIAELRLAGLPVSLTESLDALEAVSHIPIEDRDAFKYALGATLVKNYSHWKSFEIVFEVYFSVRGSEYEIQENELENLTDDELDETKYQQGEAPAGGGAMSGLSPEELQEMLFRALLNGDQAVLRLLARQSVIRYAGMEPGRPVGGTYYLYRTLRNLDLDSMLDRLMNESREQALNELTQLEERLEQDEYKNRIEELKKQIESEIRRSLVADRGVEAMARTLRKPLPEDVDFMHASREEMANLRRSLYPLTRKLAARLARRRKYGRRGPLDFRKTIKHSLSYGGVPAEPKF</sequence>
<dbReference type="PANTHER" id="PTHR39338:SF5">
    <property type="entry name" value="BLR6139 PROTEIN"/>
    <property type="match status" value="1"/>
</dbReference>
<feature type="non-terminal residue" evidence="2">
    <location>
        <position position="317"/>
    </location>
</feature>
<dbReference type="PANTHER" id="PTHR39338">
    <property type="entry name" value="BLL5662 PROTEIN-RELATED"/>
    <property type="match status" value="1"/>
</dbReference>
<accession>A0A382K4P5</accession>
<organism evidence="2">
    <name type="scientific">marine metagenome</name>
    <dbReference type="NCBI Taxonomy" id="408172"/>
    <lineage>
        <taxon>unclassified sequences</taxon>
        <taxon>metagenomes</taxon>
        <taxon>ecological metagenomes</taxon>
    </lineage>
</organism>
<keyword evidence="1" id="KW-0175">Coiled coil</keyword>
<name>A0A382K4P5_9ZZZZ</name>